<keyword evidence="3" id="KW-1185">Reference proteome</keyword>
<feature type="region of interest" description="Disordered" evidence="1">
    <location>
        <begin position="1"/>
        <end position="24"/>
    </location>
</feature>
<name>A0ABR9L2R0_9PSEU</name>
<evidence type="ECO:0000313" key="2">
    <source>
        <dbReference type="EMBL" id="MBE1575049.1"/>
    </source>
</evidence>
<evidence type="ECO:0000256" key="1">
    <source>
        <dbReference type="SAM" id="MobiDB-lite"/>
    </source>
</evidence>
<feature type="compositionally biased region" description="Basic and acidic residues" evidence="1">
    <location>
        <begin position="10"/>
        <end position="24"/>
    </location>
</feature>
<accession>A0ABR9L2R0</accession>
<organism evidence="2 3">
    <name type="scientific">Amycolatopsis roodepoortensis</name>
    <dbReference type="NCBI Taxonomy" id="700274"/>
    <lineage>
        <taxon>Bacteria</taxon>
        <taxon>Bacillati</taxon>
        <taxon>Actinomycetota</taxon>
        <taxon>Actinomycetes</taxon>
        <taxon>Pseudonocardiales</taxon>
        <taxon>Pseudonocardiaceae</taxon>
        <taxon>Amycolatopsis</taxon>
    </lineage>
</organism>
<evidence type="ECO:0000313" key="3">
    <source>
        <dbReference type="Proteomes" id="UP000656548"/>
    </source>
</evidence>
<proteinExistence type="predicted"/>
<dbReference type="EMBL" id="JADBEJ010000003">
    <property type="protein sequence ID" value="MBE1575049.1"/>
    <property type="molecule type" value="Genomic_DNA"/>
</dbReference>
<sequence>MTELDALADATRHYHQTKDDHDKAQEAVAAATVAALKAGHRPTDVVEHSPFTAAYVRRLAREAGIAPARPGPKPTKET</sequence>
<reference evidence="2 3" key="1">
    <citation type="submission" date="2020-10" db="EMBL/GenBank/DDBJ databases">
        <title>Sequencing the genomes of 1000 actinobacteria strains.</title>
        <authorList>
            <person name="Klenk H.-P."/>
        </authorList>
    </citation>
    <scope>NUCLEOTIDE SEQUENCE [LARGE SCALE GENOMIC DNA]</scope>
    <source>
        <strain evidence="2 3">DSM 46661</strain>
    </source>
</reference>
<protein>
    <submittedName>
        <fullName evidence="2">RNA-binding protein associated with RNAse of E/G family</fullName>
    </submittedName>
</protein>
<gene>
    <name evidence="2" type="ORF">H4W30_002096</name>
</gene>
<dbReference type="RefSeq" id="WP_191334899.1">
    <property type="nucleotide sequence ID" value="NZ_JADBEJ010000003.1"/>
</dbReference>
<comment type="caution">
    <text evidence="2">The sequence shown here is derived from an EMBL/GenBank/DDBJ whole genome shotgun (WGS) entry which is preliminary data.</text>
</comment>
<dbReference type="Proteomes" id="UP000656548">
    <property type="component" value="Unassembled WGS sequence"/>
</dbReference>